<dbReference type="RefSeq" id="WP_344341863.1">
    <property type="nucleotide sequence ID" value="NZ_BAAAKJ010000319.1"/>
</dbReference>
<comment type="caution">
    <text evidence="1">The sequence shown here is derived from an EMBL/GenBank/DDBJ whole genome shotgun (WGS) entry which is preliminary data.</text>
</comment>
<proteinExistence type="predicted"/>
<dbReference type="EMBL" id="BAAAKJ010000319">
    <property type="protein sequence ID" value="GAA1406996.1"/>
    <property type="molecule type" value="Genomic_DNA"/>
</dbReference>
<name>A0ABN1YE35_9ACTN</name>
<dbReference type="Proteomes" id="UP001499863">
    <property type="component" value="Unassembled WGS sequence"/>
</dbReference>
<organism evidence="1 2">
    <name type="scientific">Kitasatospora putterlickiae</name>
    <dbReference type="NCBI Taxonomy" id="221725"/>
    <lineage>
        <taxon>Bacteria</taxon>
        <taxon>Bacillati</taxon>
        <taxon>Actinomycetota</taxon>
        <taxon>Actinomycetes</taxon>
        <taxon>Kitasatosporales</taxon>
        <taxon>Streptomycetaceae</taxon>
        <taxon>Kitasatospora</taxon>
    </lineage>
</organism>
<accession>A0ABN1YE35</accession>
<keyword evidence="2" id="KW-1185">Reference proteome</keyword>
<reference evidence="1 2" key="1">
    <citation type="journal article" date="2019" name="Int. J. Syst. Evol. Microbiol.">
        <title>The Global Catalogue of Microorganisms (GCM) 10K type strain sequencing project: providing services to taxonomists for standard genome sequencing and annotation.</title>
        <authorList>
            <consortium name="The Broad Institute Genomics Platform"/>
            <consortium name="The Broad Institute Genome Sequencing Center for Infectious Disease"/>
            <person name="Wu L."/>
            <person name="Ma J."/>
        </authorList>
    </citation>
    <scope>NUCLEOTIDE SEQUENCE [LARGE SCALE GENOMIC DNA]</scope>
    <source>
        <strain evidence="1 2">JCM 12393</strain>
    </source>
</reference>
<evidence type="ECO:0000313" key="1">
    <source>
        <dbReference type="EMBL" id="GAA1406996.1"/>
    </source>
</evidence>
<protein>
    <submittedName>
        <fullName evidence="1">Uncharacterized protein</fullName>
    </submittedName>
</protein>
<sequence>MTALLAAYDQLGDEALALLAAEKQDTSEGRRARKARTALREAADMLLTAVQALFTVHGSAGLGVDGAVSHSADGTPVTLLPMLSTRQTLLLDAWESVQDAVDHLDTKSFPAAKKNPAPAREPARTSAALLRLRDGVLALGRELDARGLGDDAAECRDSAQQLERLEARVCPQPDRTGPVGVAVGVLQGVGR</sequence>
<gene>
    <name evidence="1" type="ORF">GCM10009639_55310</name>
</gene>
<evidence type="ECO:0000313" key="2">
    <source>
        <dbReference type="Proteomes" id="UP001499863"/>
    </source>
</evidence>